<dbReference type="EMBL" id="AP022605">
    <property type="protein sequence ID" value="BBZ08764.1"/>
    <property type="molecule type" value="Genomic_DNA"/>
</dbReference>
<dbReference type="Proteomes" id="UP000193564">
    <property type="component" value="Unassembled WGS sequence"/>
</dbReference>
<proteinExistence type="predicted"/>
<evidence type="ECO:0008006" key="5">
    <source>
        <dbReference type="Google" id="ProtNLM"/>
    </source>
</evidence>
<dbReference type="STRING" id="126673.AWC01_18020"/>
<keyword evidence="3" id="KW-1185">Reference proteome</keyword>
<organism evidence="2 3">
    <name type="scientific">Mycolicibacterium doricum</name>
    <dbReference type="NCBI Taxonomy" id="126673"/>
    <lineage>
        <taxon>Bacteria</taxon>
        <taxon>Bacillati</taxon>
        <taxon>Actinomycetota</taxon>
        <taxon>Actinomycetes</taxon>
        <taxon>Mycobacteriales</taxon>
        <taxon>Mycobacteriaceae</taxon>
        <taxon>Mycolicibacterium</taxon>
    </lineage>
</organism>
<sequence>MIRVAGVDNTLAYIDQASFLGLRALGRGPLIQFTWVYDRPVDVEGLRRFHRNLGHGLLGRRVERSPLPFGRHRWVASTGPADLDIAADDRPRQDVWTWADERAALPVDPEFGPQWHLGAQPLIGGGAAVSLVVSHTIGDGLAICEAVSDAATGVRRDLGYPPPSSRTRGQAMAEDARQTLRAIPDMGRAVAATVRVARSQRDDLASSMSSARAQTVTRETHTVVAPCVVTTVGIDQWDARAKELGGNSNSLLAGFAARLGDLLGRTDDAGLVTLSYPVSERVAGDTRGNALTEARMKADPVRVTTDLAELRATMKREFAALREKPNELLQPLPLTPLTPRLLVRRLESMIVERGTPIGCSNLGDLDAAVNRPDGTEATFMAPRIVEPKITTTILDRSGGLLFLGSSRLGGLVTVTVAAWRPGGQNTKAALREVVTEALDDLGLTGTVEPEPNSLRKV</sequence>
<reference evidence="2 3" key="1">
    <citation type="submission" date="2016-01" db="EMBL/GenBank/DDBJ databases">
        <title>The new phylogeny of the genus Mycobacterium.</title>
        <authorList>
            <person name="Tarcisio F."/>
            <person name="Conor M."/>
            <person name="Antonella G."/>
            <person name="Elisabetta G."/>
            <person name="Giulia F.S."/>
            <person name="Sara T."/>
            <person name="Anna F."/>
            <person name="Clotilde B."/>
            <person name="Roberto B."/>
            <person name="Veronica D.S."/>
            <person name="Fabio R."/>
            <person name="Monica P."/>
            <person name="Olivier J."/>
            <person name="Enrico T."/>
            <person name="Nicola S."/>
        </authorList>
    </citation>
    <scope>NUCLEOTIDE SEQUENCE [LARGE SCALE GENOMIC DNA]</scope>
    <source>
        <strain evidence="2 3">DSM 44339</strain>
    </source>
</reference>
<reference evidence="1 4" key="2">
    <citation type="journal article" date="2019" name="Emerg. Microbes Infect.">
        <title>Comprehensive subspecies identification of 175 nontuberculous mycobacteria species based on 7547 genomic profiles.</title>
        <authorList>
            <person name="Matsumoto Y."/>
            <person name="Kinjo T."/>
            <person name="Motooka D."/>
            <person name="Nabeya D."/>
            <person name="Jung N."/>
            <person name="Uechi K."/>
            <person name="Horii T."/>
            <person name="Iida T."/>
            <person name="Fujita J."/>
            <person name="Nakamura S."/>
        </authorList>
    </citation>
    <scope>NUCLEOTIDE SEQUENCE [LARGE SCALE GENOMIC DNA]</scope>
    <source>
        <strain evidence="1 4">JCM 12405</strain>
    </source>
</reference>
<protein>
    <recommendedName>
        <fullName evidence="5">Diacylglycerol O-acyltransferase</fullName>
    </recommendedName>
</protein>
<dbReference type="Proteomes" id="UP000467201">
    <property type="component" value="Chromosome"/>
</dbReference>
<evidence type="ECO:0000313" key="4">
    <source>
        <dbReference type="Proteomes" id="UP000467201"/>
    </source>
</evidence>
<gene>
    <name evidence="2" type="ORF">AWC01_18020</name>
    <name evidence="1" type="ORF">MDOR_29330</name>
</gene>
<accession>A0A1X1SXK3</accession>
<dbReference type="AlphaFoldDB" id="A0A1X1SXK3"/>
<evidence type="ECO:0000313" key="2">
    <source>
        <dbReference type="EMBL" id="ORV35763.1"/>
    </source>
</evidence>
<dbReference type="OrthoDB" id="8183309at2"/>
<dbReference type="KEGG" id="mdr:MDOR_29330"/>
<reference evidence="1" key="3">
    <citation type="submission" date="2020-02" db="EMBL/GenBank/DDBJ databases">
        <authorList>
            <person name="Matsumoto Y."/>
            <person name="Motooka D."/>
            <person name="Nakamura S."/>
        </authorList>
    </citation>
    <scope>NUCLEOTIDE SEQUENCE</scope>
    <source>
        <strain evidence="1">JCM 12405</strain>
    </source>
</reference>
<evidence type="ECO:0000313" key="3">
    <source>
        <dbReference type="Proteomes" id="UP000193564"/>
    </source>
</evidence>
<evidence type="ECO:0000313" key="1">
    <source>
        <dbReference type="EMBL" id="BBZ08764.1"/>
    </source>
</evidence>
<name>A0A1X1SXK3_9MYCO</name>
<dbReference type="EMBL" id="LQOS01000070">
    <property type="protein sequence ID" value="ORV35763.1"/>
    <property type="molecule type" value="Genomic_DNA"/>
</dbReference>